<reference evidence="3" key="3">
    <citation type="journal article" date="2010" name="Genome Res.">
        <title>Population genomic sequencing of Coccidioides fungi reveals recent hybridization and transposon control.</title>
        <authorList>
            <person name="Neafsey D.E."/>
            <person name="Barker B.M."/>
            <person name="Sharpton T.J."/>
            <person name="Stajich J.E."/>
            <person name="Park D.J."/>
            <person name="Whiston E."/>
            <person name="Hung C.-Y."/>
            <person name="McMahan C."/>
            <person name="White J."/>
            <person name="Sykes S."/>
            <person name="Heiman D."/>
            <person name="Young S."/>
            <person name="Zeng Q."/>
            <person name="Abouelleil A."/>
            <person name="Aftuck L."/>
            <person name="Bessette D."/>
            <person name="Brown A."/>
            <person name="FitzGerald M."/>
            <person name="Lui A."/>
            <person name="Macdonald J.P."/>
            <person name="Priest M."/>
            <person name="Orbach M.J."/>
            <person name="Galgiani J.N."/>
            <person name="Kirkland T.N."/>
            <person name="Cole G.T."/>
            <person name="Birren B.W."/>
            <person name="Henn M.R."/>
            <person name="Taylor J.W."/>
            <person name="Rounsley S.D."/>
        </authorList>
    </citation>
    <scope>NUCLEOTIDE SEQUENCE [LARGE SCALE GENOMIC DNA]</scope>
    <source>
        <strain evidence="3">RMSCC 3488</strain>
    </source>
</reference>
<reference evidence="2 3" key="1">
    <citation type="submission" date="2007-06" db="EMBL/GenBank/DDBJ databases">
        <title>The Genome Sequence of Coccidioides posadasii RMSCC_3488.</title>
        <authorList>
            <consortium name="Coccidioides Genome Resources Consortium"/>
            <consortium name="The Broad Institute Genome Sequencing Platform"/>
            <person name="Henn M.R."/>
            <person name="Sykes S."/>
            <person name="Young S."/>
            <person name="Jaffe D."/>
            <person name="Berlin A."/>
            <person name="Alvarez P."/>
            <person name="Butler J."/>
            <person name="Gnerre S."/>
            <person name="Grabherr M."/>
            <person name="Mauceli E."/>
            <person name="Brockman W."/>
            <person name="Kodira C."/>
            <person name="Alvarado L."/>
            <person name="Zeng Q."/>
            <person name="Crawford M."/>
            <person name="Antoine C."/>
            <person name="Devon K."/>
            <person name="Galgiani J."/>
            <person name="Orsborn K."/>
            <person name="Lewis M.L."/>
            <person name="Nusbaum C."/>
            <person name="Galagan J."/>
            <person name="Birren B."/>
        </authorList>
    </citation>
    <scope>NUCLEOTIDE SEQUENCE [LARGE SCALE GENOMIC DNA]</scope>
    <source>
        <strain evidence="2 3">RMSCC 3488</strain>
    </source>
</reference>
<evidence type="ECO:0000256" key="1">
    <source>
        <dbReference type="SAM" id="MobiDB-lite"/>
    </source>
</evidence>
<evidence type="ECO:0000313" key="2">
    <source>
        <dbReference type="EMBL" id="KMM70253.1"/>
    </source>
</evidence>
<name>A0A0J6FIW7_COCPO</name>
<feature type="region of interest" description="Disordered" evidence="1">
    <location>
        <begin position="147"/>
        <end position="179"/>
    </location>
</feature>
<organism evidence="2 3">
    <name type="scientific">Coccidioides posadasii RMSCC 3488</name>
    <dbReference type="NCBI Taxonomy" id="454284"/>
    <lineage>
        <taxon>Eukaryota</taxon>
        <taxon>Fungi</taxon>
        <taxon>Dikarya</taxon>
        <taxon>Ascomycota</taxon>
        <taxon>Pezizomycotina</taxon>
        <taxon>Eurotiomycetes</taxon>
        <taxon>Eurotiomycetidae</taxon>
        <taxon>Onygenales</taxon>
        <taxon>Onygenaceae</taxon>
        <taxon>Coccidioides</taxon>
    </lineage>
</organism>
<accession>A0A0J6FIW7</accession>
<protein>
    <submittedName>
        <fullName evidence="2">Uncharacterized protein</fullName>
    </submittedName>
</protein>
<proteinExistence type="predicted"/>
<reference evidence="3" key="2">
    <citation type="journal article" date="2009" name="Genome Res.">
        <title>Comparative genomic analyses of the human fungal pathogens Coccidioides and their relatives.</title>
        <authorList>
            <person name="Sharpton T.J."/>
            <person name="Stajich J.E."/>
            <person name="Rounsley S.D."/>
            <person name="Gardner M.J."/>
            <person name="Wortman J.R."/>
            <person name="Jordar V.S."/>
            <person name="Maiti R."/>
            <person name="Kodira C.D."/>
            <person name="Neafsey D.E."/>
            <person name="Zeng Q."/>
            <person name="Hung C.-Y."/>
            <person name="McMahan C."/>
            <person name="Muszewska A."/>
            <person name="Grynberg M."/>
            <person name="Mandel M.A."/>
            <person name="Kellner E.M."/>
            <person name="Barker B.M."/>
            <person name="Galgiani J.N."/>
            <person name="Orbach M.J."/>
            <person name="Kirkland T.N."/>
            <person name="Cole G.T."/>
            <person name="Henn M.R."/>
            <person name="Birren B.W."/>
            <person name="Taylor J.W."/>
        </authorList>
    </citation>
    <scope>NUCLEOTIDE SEQUENCE [LARGE SCALE GENOMIC DNA]</scope>
    <source>
        <strain evidence="3">RMSCC 3488</strain>
    </source>
</reference>
<dbReference type="Proteomes" id="UP000054567">
    <property type="component" value="Unassembled WGS sequence"/>
</dbReference>
<dbReference type="VEuPathDB" id="FungiDB:CPAG_06564"/>
<dbReference type="AlphaFoldDB" id="A0A0J6FIW7"/>
<gene>
    <name evidence="2" type="ORF">CPAG_06564</name>
</gene>
<evidence type="ECO:0000313" key="3">
    <source>
        <dbReference type="Proteomes" id="UP000054567"/>
    </source>
</evidence>
<feature type="compositionally biased region" description="Basic and acidic residues" evidence="1">
    <location>
        <begin position="152"/>
        <end position="166"/>
    </location>
</feature>
<sequence>MDRPYLVIKLNELTSVQTKRAERRGKGIRVAKALTQAEHHPDIHNLLARTANRTSGHTSTGIGAPNGRRLGRPGFIVFVVFLSLFFATETARPAKKGLFVWPLPNSQPDKCHARPGFFLRVKGKKHMPSEWSAQPVKIDSLSLEKTLGANRRTADQPQEKRSKTARVELQGVSSGRNIN</sequence>
<dbReference type="EMBL" id="DS268112">
    <property type="protein sequence ID" value="KMM70253.1"/>
    <property type="molecule type" value="Genomic_DNA"/>
</dbReference>